<protein>
    <submittedName>
        <fullName evidence="4">Translocon-associated protein subunit gamma</fullName>
    </submittedName>
</protein>
<dbReference type="WBParaSite" id="SSLN_0000422801-mRNA-1">
    <property type="protein sequence ID" value="SSLN_0000422801-mRNA-1"/>
    <property type="gene ID" value="SSLN_0000422801"/>
</dbReference>
<keyword evidence="3" id="KW-1185">Reference proteome</keyword>
<dbReference type="InterPro" id="IPR009779">
    <property type="entry name" value="SSR3"/>
</dbReference>
<dbReference type="AlphaFoldDB" id="A0A183SIN6"/>
<proteinExistence type="predicted"/>
<gene>
    <name evidence="2" type="ORF">SSLN_LOCUS4084</name>
</gene>
<reference evidence="2 3" key="2">
    <citation type="submission" date="2018-11" db="EMBL/GenBank/DDBJ databases">
        <authorList>
            <consortium name="Pathogen Informatics"/>
        </authorList>
    </citation>
    <scope>NUCLEOTIDE SEQUENCE [LARGE SCALE GENOMIC DNA]</scope>
    <source>
        <strain evidence="2 3">NST_G2</strain>
    </source>
</reference>
<sequence length="158" mass="18112">MKLTKEDELLLEQYGRTASAKSNKLIYGNALLVSLTPICNFFFVSSKLLSAYLISLAYTNSKSPLMERWATIRRYQKRKKMICKIRQKTKDVADYESTTFSIFYINAIFILIALISSTVYFVDLLSSYPGYVFWSQSNSVFGNAAVVMPEVSDHFYLT</sequence>
<dbReference type="EMBL" id="UYSU01032739">
    <property type="protein sequence ID" value="VDL90469.1"/>
    <property type="molecule type" value="Genomic_DNA"/>
</dbReference>
<dbReference type="Proteomes" id="UP000275846">
    <property type="component" value="Unassembled WGS sequence"/>
</dbReference>
<evidence type="ECO:0000313" key="4">
    <source>
        <dbReference type="WBParaSite" id="SSLN_0000422801-mRNA-1"/>
    </source>
</evidence>
<keyword evidence="1" id="KW-1133">Transmembrane helix</keyword>
<evidence type="ECO:0000256" key="1">
    <source>
        <dbReference type="SAM" id="Phobius"/>
    </source>
</evidence>
<dbReference type="GO" id="GO:0016020">
    <property type="term" value="C:membrane"/>
    <property type="evidence" value="ECO:0007669"/>
    <property type="project" value="InterPro"/>
</dbReference>
<evidence type="ECO:0000313" key="3">
    <source>
        <dbReference type="Proteomes" id="UP000275846"/>
    </source>
</evidence>
<feature type="transmembrane region" description="Helical" evidence="1">
    <location>
        <begin position="25"/>
        <end position="43"/>
    </location>
</feature>
<organism evidence="4">
    <name type="scientific">Schistocephalus solidus</name>
    <name type="common">Tapeworm</name>
    <dbReference type="NCBI Taxonomy" id="70667"/>
    <lineage>
        <taxon>Eukaryota</taxon>
        <taxon>Metazoa</taxon>
        <taxon>Spiralia</taxon>
        <taxon>Lophotrochozoa</taxon>
        <taxon>Platyhelminthes</taxon>
        <taxon>Cestoda</taxon>
        <taxon>Eucestoda</taxon>
        <taxon>Diphyllobothriidea</taxon>
        <taxon>Diphyllobothriidae</taxon>
        <taxon>Schistocephalus</taxon>
    </lineage>
</organism>
<reference evidence="4" key="1">
    <citation type="submission" date="2016-06" db="UniProtKB">
        <authorList>
            <consortium name="WormBaseParasite"/>
        </authorList>
    </citation>
    <scope>IDENTIFICATION</scope>
</reference>
<keyword evidence="1" id="KW-0472">Membrane</keyword>
<dbReference type="GO" id="GO:0006614">
    <property type="term" value="P:SRP-dependent cotranslational protein targeting to membrane"/>
    <property type="evidence" value="ECO:0007669"/>
    <property type="project" value="InterPro"/>
</dbReference>
<accession>A0A183SIN6</accession>
<name>A0A183SIN6_SCHSO</name>
<feature type="transmembrane region" description="Helical" evidence="1">
    <location>
        <begin position="102"/>
        <end position="122"/>
    </location>
</feature>
<dbReference type="STRING" id="70667.A0A183SIN6"/>
<keyword evidence="1" id="KW-0812">Transmembrane</keyword>
<dbReference type="OrthoDB" id="10059529at2759"/>
<evidence type="ECO:0000313" key="2">
    <source>
        <dbReference type="EMBL" id="VDL90469.1"/>
    </source>
</evidence>
<dbReference type="Pfam" id="PF07074">
    <property type="entry name" value="TRAP-gamma"/>
    <property type="match status" value="1"/>
</dbReference>